<evidence type="ECO:0000313" key="2">
    <source>
        <dbReference type="Proteomes" id="UP000078492"/>
    </source>
</evidence>
<name>A0A195DIW1_9HYME</name>
<sequence>MKREQSARTSVDPPSGIARLICPITLNNPRDNSIAWYPGTVREVAQLSANFLQFVNMRRWLEKAYSLGLFHDFDEKETETPARGRGPSRERITRRQSVIPLVRTSPQRIRKIRVSCPQGSSRKMHQQALTAYGVNSPSGELGLPPKPLTGGPYTGFSFLFFKIVCSYSSVYCCEKDLGEFFALRFVRLWFMVVEDEHARTYVHISMINRVKRPRSLQSVPPAATRNPCITAGTPAKEDQFVF</sequence>
<evidence type="ECO:0000313" key="1">
    <source>
        <dbReference type="EMBL" id="KYN12444.1"/>
    </source>
</evidence>
<keyword evidence="2" id="KW-1185">Reference proteome</keyword>
<gene>
    <name evidence="1" type="ORF">ALC57_15170</name>
</gene>
<dbReference type="Proteomes" id="UP000078492">
    <property type="component" value="Unassembled WGS sequence"/>
</dbReference>
<dbReference type="AlphaFoldDB" id="A0A195DIW1"/>
<organism evidence="1 2">
    <name type="scientific">Trachymyrmex cornetzi</name>
    <dbReference type="NCBI Taxonomy" id="471704"/>
    <lineage>
        <taxon>Eukaryota</taxon>
        <taxon>Metazoa</taxon>
        <taxon>Ecdysozoa</taxon>
        <taxon>Arthropoda</taxon>
        <taxon>Hexapoda</taxon>
        <taxon>Insecta</taxon>
        <taxon>Pterygota</taxon>
        <taxon>Neoptera</taxon>
        <taxon>Endopterygota</taxon>
        <taxon>Hymenoptera</taxon>
        <taxon>Apocrita</taxon>
        <taxon>Aculeata</taxon>
        <taxon>Formicoidea</taxon>
        <taxon>Formicidae</taxon>
        <taxon>Myrmicinae</taxon>
        <taxon>Trachymyrmex</taxon>
    </lineage>
</organism>
<accession>A0A195DIW1</accession>
<proteinExistence type="predicted"/>
<reference evidence="1 2" key="1">
    <citation type="submission" date="2015-09" db="EMBL/GenBank/DDBJ databases">
        <title>Trachymyrmex cornetzi WGS genome.</title>
        <authorList>
            <person name="Nygaard S."/>
            <person name="Hu H."/>
            <person name="Boomsma J."/>
            <person name="Zhang G."/>
        </authorList>
    </citation>
    <scope>NUCLEOTIDE SEQUENCE [LARGE SCALE GENOMIC DNA]</scope>
    <source>
        <strain evidence="1">Tcor2-1</strain>
        <tissue evidence="1">Whole body</tissue>
    </source>
</reference>
<protein>
    <submittedName>
        <fullName evidence="1">Uncharacterized protein</fullName>
    </submittedName>
</protein>
<dbReference type="EMBL" id="KQ980824">
    <property type="protein sequence ID" value="KYN12444.1"/>
    <property type="molecule type" value="Genomic_DNA"/>
</dbReference>